<dbReference type="KEGG" id="vg:65115100"/>
<organism evidence="1 2">
    <name type="scientific">Gordonia phage Pleakley</name>
    <dbReference type="NCBI Taxonomy" id="2283246"/>
    <lineage>
        <taxon>Viruses</taxon>
        <taxon>Duplodnaviria</taxon>
        <taxon>Heunggongvirae</taxon>
        <taxon>Uroviricota</taxon>
        <taxon>Caudoviricetes</taxon>
        <taxon>Zierdtviridae</taxon>
        <taxon>Emilbogenvirinae</taxon>
        <taxon>Pleakleyvirus</taxon>
        <taxon>Pleakleyvirus pleakley</taxon>
    </lineage>
</organism>
<keyword evidence="2" id="KW-1185">Reference proteome</keyword>
<gene>
    <name evidence="1" type="primary">42</name>
    <name evidence="1" type="ORF">SEA_PLEAKLEY_42</name>
</gene>
<dbReference type="GeneID" id="65115100"/>
<sequence length="117" mass="13419">MASEDRMINGYKQNTKGFGRLLRHSQPLDRALRYSAVQVAWYYRRKLPRSNDVAGIHSADQVKVFKRVPGGRRKDRMEMMVVAYDQKNLKNMAETLRGGLRHVSGGRTISRRGRVSG</sequence>
<dbReference type="RefSeq" id="YP_010097436.1">
    <property type="nucleotide sequence ID" value="NC_055758.1"/>
</dbReference>
<accession>A0A345M6G0</accession>
<reference evidence="2" key="1">
    <citation type="submission" date="2018-07" db="EMBL/GenBank/DDBJ databases">
        <authorList>
            <person name="Quirk P.G."/>
            <person name="Krulwich T.A."/>
        </authorList>
    </citation>
    <scope>NUCLEOTIDE SEQUENCE [LARGE SCALE GENOMIC DNA]</scope>
</reference>
<protein>
    <submittedName>
        <fullName evidence="1">Uncharacterized protein</fullName>
    </submittedName>
</protein>
<evidence type="ECO:0000313" key="2">
    <source>
        <dbReference type="Proteomes" id="UP000260273"/>
    </source>
</evidence>
<dbReference type="EMBL" id="MH576960">
    <property type="protein sequence ID" value="AXH66081.1"/>
    <property type="molecule type" value="Genomic_DNA"/>
</dbReference>
<evidence type="ECO:0000313" key="1">
    <source>
        <dbReference type="EMBL" id="AXH66081.1"/>
    </source>
</evidence>
<proteinExistence type="predicted"/>
<name>A0A345M6G0_9CAUD</name>
<dbReference type="Proteomes" id="UP000260273">
    <property type="component" value="Segment"/>
</dbReference>